<name>A0A8X7VKE6_BRACI</name>
<dbReference type="EMBL" id="JAAMPC010000005">
    <property type="protein sequence ID" value="KAG2312763.1"/>
    <property type="molecule type" value="Genomic_DNA"/>
</dbReference>
<comment type="caution">
    <text evidence="1">The sequence shown here is derived from an EMBL/GenBank/DDBJ whole genome shotgun (WGS) entry which is preliminary data.</text>
</comment>
<dbReference type="Proteomes" id="UP000886595">
    <property type="component" value="Unassembled WGS sequence"/>
</dbReference>
<keyword evidence="2" id="KW-1185">Reference proteome</keyword>
<accession>A0A8X7VKE6</accession>
<evidence type="ECO:0000313" key="1">
    <source>
        <dbReference type="EMBL" id="KAG2312763.1"/>
    </source>
</evidence>
<sequence length="77" mass="9002">MMIFGEPTATTKILHRSWKKKELRSWRIGLTWKQTLVISGDVSVVQSKLPKKLKKRKPITREDGSTEYVLLAWFVET</sequence>
<proteinExistence type="predicted"/>
<protein>
    <submittedName>
        <fullName evidence="1">Uncharacterized protein</fullName>
    </submittedName>
</protein>
<reference evidence="1 2" key="1">
    <citation type="submission" date="2020-02" db="EMBL/GenBank/DDBJ databases">
        <authorList>
            <person name="Ma Q."/>
            <person name="Huang Y."/>
            <person name="Song X."/>
            <person name="Pei D."/>
        </authorList>
    </citation>
    <scope>NUCLEOTIDE SEQUENCE [LARGE SCALE GENOMIC DNA]</scope>
    <source>
        <strain evidence="1">Sxm20200214</strain>
        <tissue evidence="1">Leaf</tissue>
    </source>
</reference>
<evidence type="ECO:0000313" key="2">
    <source>
        <dbReference type="Proteomes" id="UP000886595"/>
    </source>
</evidence>
<gene>
    <name evidence="1" type="ORF">Bca52824_024320</name>
</gene>
<organism evidence="1 2">
    <name type="scientific">Brassica carinata</name>
    <name type="common">Ethiopian mustard</name>
    <name type="synonym">Abyssinian cabbage</name>
    <dbReference type="NCBI Taxonomy" id="52824"/>
    <lineage>
        <taxon>Eukaryota</taxon>
        <taxon>Viridiplantae</taxon>
        <taxon>Streptophyta</taxon>
        <taxon>Embryophyta</taxon>
        <taxon>Tracheophyta</taxon>
        <taxon>Spermatophyta</taxon>
        <taxon>Magnoliopsida</taxon>
        <taxon>eudicotyledons</taxon>
        <taxon>Gunneridae</taxon>
        <taxon>Pentapetalae</taxon>
        <taxon>rosids</taxon>
        <taxon>malvids</taxon>
        <taxon>Brassicales</taxon>
        <taxon>Brassicaceae</taxon>
        <taxon>Brassiceae</taxon>
        <taxon>Brassica</taxon>
    </lineage>
</organism>
<dbReference type="AlphaFoldDB" id="A0A8X7VKE6"/>